<dbReference type="Gene3D" id="3.30.450.40">
    <property type="match status" value="1"/>
</dbReference>
<protein>
    <submittedName>
        <fullName evidence="3">SpoIIE family protein phosphatase</fullName>
    </submittedName>
</protein>
<comment type="caution">
    <text evidence="3">The sequence shown here is derived from an EMBL/GenBank/DDBJ whole genome shotgun (WGS) entry which is preliminary data.</text>
</comment>
<feature type="domain" description="PPM-type phosphatase" evidence="2">
    <location>
        <begin position="164"/>
        <end position="373"/>
    </location>
</feature>
<dbReference type="InterPro" id="IPR003018">
    <property type="entry name" value="GAF"/>
</dbReference>
<dbReference type="SMART" id="SM00331">
    <property type="entry name" value="PP2C_SIG"/>
    <property type="match status" value="1"/>
</dbReference>
<keyword evidence="4" id="KW-1185">Reference proteome</keyword>
<evidence type="ECO:0000259" key="2">
    <source>
        <dbReference type="PROSITE" id="PS51746"/>
    </source>
</evidence>
<reference evidence="3 4" key="1">
    <citation type="submission" date="2022-06" db="EMBL/GenBank/DDBJ databases">
        <title>Actinoplanes abujensis sp. nov., isolated from Nigerian arid soil.</title>
        <authorList>
            <person name="Ding P."/>
        </authorList>
    </citation>
    <scope>NUCLEOTIDE SEQUENCE [LARGE SCALE GENOMIC DNA]</scope>
    <source>
        <strain evidence="4">TRM88002</strain>
    </source>
</reference>
<evidence type="ECO:0000313" key="4">
    <source>
        <dbReference type="Proteomes" id="UP001523216"/>
    </source>
</evidence>
<keyword evidence="1" id="KW-0378">Hydrolase</keyword>
<proteinExistence type="predicted"/>
<dbReference type="Pfam" id="PF07228">
    <property type="entry name" value="SpoIIE"/>
    <property type="match status" value="1"/>
</dbReference>
<organism evidence="3 4">
    <name type="scientific">Paractinoplanes hotanensis</name>
    <dbReference type="NCBI Taxonomy" id="2906497"/>
    <lineage>
        <taxon>Bacteria</taxon>
        <taxon>Bacillati</taxon>
        <taxon>Actinomycetota</taxon>
        <taxon>Actinomycetes</taxon>
        <taxon>Micromonosporales</taxon>
        <taxon>Micromonosporaceae</taxon>
        <taxon>Paractinoplanes</taxon>
    </lineage>
</organism>
<gene>
    <name evidence="3" type="ORF">LXN57_46980</name>
</gene>
<dbReference type="RefSeq" id="WP_251804832.1">
    <property type="nucleotide sequence ID" value="NZ_JAMQOL010000094.1"/>
</dbReference>
<dbReference type="EMBL" id="JAMQOL010000094">
    <property type="protein sequence ID" value="MCM4085097.1"/>
    <property type="molecule type" value="Genomic_DNA"/>
</dbReference>
<dbReference type="InterPro" id="IPR036457">
    <property type="entry name" value="PPM-type-like_dom_sf"/>
</dbReference>
<dbReference type="InterPro" id="IPR052016">
    <property type="entry name" value="Bact_Sigma-Reg"/>
</dbReference>
<evidence type="ECO:0000313" key="3">
    <source>
        <dbReference type="EMBL" id="MCM4085097.1"/>
    </source>
</evidence>
<dbReference type="Proteomes" id="UP001523216">
    <property type="component" value="Unassembled WGS sequence"/>
</dbReference>
<dbReference type="SUPFAM" id="SSF55781">
    <property type="entry name" value="GAF domain-like"/>
    <property type="match status" value="1"/>
</dbReference>
<dbReference type="SUPFAM" id="SSF81606">
    <property type="entry name" value="PP2C-like"/>
    <property type="match status" value="1"/>
</dbReference>
<dbReference type="PANTHER" id="PTHR43156">
    <property type="entry name" value="STAGE II SPORULATION PROTEIN E-RELATED"/>
    <property type="match status" value="1"/>
</dbReference>
<dbReference type="InterPro" id="IPR029016">
    <property type="entry name" value="GAF-like_dom_sf"/>
</dbReference>
<dbReference type="PANTHER" id="PTHR43156:SF2">
    <property type="entry name" value="STAGE II SPORULATION PROTEIN E"/>
    <property type="match status" value="1"/>
</dbReference>
<dbReference type="PROSITE" id="PS51746">
    <property type="entry name" value="PPM_2"/>
    <property type="match status" value="1"/>
</dbReference>
<dbReference type="Pfam" id="PF13185">
    <property type="entry name" value="GAF_2"/>
    <property type="match status" value="1"/>
</dbReference>
<accession>A0ABT0YHY2</accession>
<sequence length="377" mass="40615">MARNLLLLRASETLSATVSVADVVDAVLHLRGLALGASHLRVVAASGRSDPLTERTIREGRTFYFTDGAELAGAFPSEAKPDSQAAACVPLVGTAGIVGVLRLFWDTPRTFYVAERAVIATLATYIAQALERAHRLDARIGVANTLQEAILSRLPAVERYELAAHYLPADRQEKVGGDWYDAVAGRDGQLTIAIGDVVGHDIAAAARMGQLRSMLRAYIVDRHEPPSALLRRLDVANHSLGEPTIATAVVAVIDTFASGRYRLRWSNAGHPPPLVIHPDGTMQSLTGNDLLLGARRFAPRHTWTVPLASGSTVLLHTDGLVERSGGAVDDDTDHLHRRLRTARRTRLQDLLEDAVADIGADRTDDIAMLAVRLPADG</sequence>
<dbReference type="InterPro" id="IPR001932">
    <property type="entry name" value="PPM-type_phosphatase-like_dom"/>
</dbReference>
<evidence type="ECO:0000256" key="1">
    <source>
        <dbReference type="ARBA" id="ARBA00022801"/>
    </source>
</evidence>
<dbReference type="Gene3D" id="3.60.40.10">
    <property type="entry name" value="PPM-type phosphatase domain"/>
    <property type="match status" value="1"/>
</dbReference>
<name>A0ABT0YHY2_9ACTN</name>